<reference evidence="1" key="1">
    <citation type="journal article" date="2021" name="G3 (Bethesda)">
        <title>Genome and transcriptome analysis of the beet armyworm Spodoptera exigua reveals targets for pest control. .</title>
        <authorList>
            <person name="Simon S."/>
            <person name="Breeschoten T."/>
            <person name="Jansen H.J."/>
            <person name="Dirks R.P."/>
            <person name="Schranz M.E."/>
            <person name="Ros V.I.D."/>
        </authorList>
    </citation>
    <scope>NUCLEOTIDE SEQUENCE</scope>
    <source>
        <strain evidence="1">TB_SE_WUR_2020</strain>
    </source>
</reference>
<evidence type="ECO:0000313" key="1">
    <source>
        <dbReference type="EMBL" id="KAH9640926.1"/>
    </source>
</evidence>
<comment type="caution">
    <text evidence="1">The sequence shown here is derived from an EMBL/GenBank/DDBJ whole genome shotgun (WGS) entry which is preliminary data.</text>
</comment>
<protein>
    <submittedName>
        <fullName evidence="1">Uncharacterized protein</fullName>
    </submittedName>
</protein>
<accession>A0A922MQZ7</accession>
<name>A0A922MQZ7_SPOEX</name>
<organism evidence="1 2">
    <name type="scientific">Spodoptera exigua</name>
    <name type="common">Beet armyworm</name>
    <name type="synonym">Noctua fulgens</name>
    <dbReference type="NCBI Taxonomy" id="7107"/>
    <lineage>
        <taxon>Eukaryota</taxon>
        <taxon>Metazoa</taxon>
        <taxon>Ecdysozoa</taxon>
        <taxon>Arthropoda</taxon>
        <taxon>Hexapoda</taxon>
        <taxon>Insecta</taxon>
        <taxon>Pterygota</taxon>
        <taxon>Neoptera</taxon>
        <taxon>Endopterygota</taxon>
        <taxon>Lepidoptera</taxon>
        <taxon>Glossata</taxon>
        <taxon>Ditrysia</taxon>
        <taxon>Noctuoidea</taxon>
        <taxon>Noctuidae</taxon>
        <taxon>Amphipyrinae</taxon>
        <taxon>Spodoptera</taxon>
    </lineage>
</organism>
<sequence>MTKRVLLPRSQLLLQRPRARPRQQEGRLVRWP</sequence>
<proteinExistence type="predicted"/>
<evidence type="ECO:0000313" key="2">
    <source>
        <dbReference type="Proteomes" id="UP000814243"/>
    </source>
</evidence>
<gene>
    <name evidence="1" type="ORF">HF086_015621</name>
</gene>
<dbReference type="EMBL" id="JACEFF010000263">
    <property type="protein sequence ID" value="KAH9640926.1"/>
    <property type="molecule type" value="Genomic_DNA"/>
</dbReference>
<dbReference type="Proteomes" id="UP000814243">
    <property type="component" value="Unassembled WGS sequence"/>
</dbReference>
<dbReference type="AlphaFoldDB" id="A0A922MQZ7"/>